<dbReference type="RefSeq" id="WP_048685990.1">
    <property type="nucleotide sequence ID" value="NZ_CCXW01000001.1"/>
</dbReference>
<name>A0AAN2TSD8_9BACI</name>
<dbReference type="EMBL" id="CCXW01000001">
    <property type="protein sequence ID" value="CEG32110.1"/>
    <property type="molecule type" value="Genomic_DNA"/>
</dbReference>
<evidence type="ECO:0000313" key="2">
    <source>
        <dbReference type="Proteomes" id="UP000182110"/>
    </source>
</evidence>
<gene>
    <name evidence="1" type="ORF">BN1180_02267</name>
</gene>
<dbReference type="Proteomes" id="UP000182110">
    <property type="component" value="Unassembled WGS sequence"/>
</dbReference>
<evidence type="ECO:0000313" key="1">
    <source>
        <dbReference type="EMBL" id="CEG32110.1"/>
    </source>
</evidence>
<sequence>MVNEKVKMNDDKRFRKSGSKNVMANKYFRKVIKTKEQCVWELRGLKISKKLIKEMTNST</sequence>
<protein>
    <submittedName>
        <fullName evidence="1">Uncharacterized protein</fullName>
    </submittedName>
</protein>
<proteinExistence type="predicted"/>
<accession>A0AAN2TSD8</accession>
<reference evidence="1 2" key="1">
    <citation type="journal article" date="2014" name="Genome Announc.">
        <title>Genome Sequence of Bacillus simplex Strain P558, Isolated from a Human Fecal Sample.</title>
        <authorList>
            <person name="Croce O."/>
            <person name="Hugon P."/>
            <person name="Lagier J.C."/>
            <person name="Bibi F."/>
            <person name="Robert C."/>
            <person name="Azhar E.I."/>
            <person name="Raoult D."/>
            <person name="Fournier P.E."/>
        </authorList>
    </citation>
    <scope>NUCLEOTIDE SEQUENCE [LARGE SCALE GENOMIC DNA]</scope>
    <source>
        <strain evidence="1 2">P558</strain>
    </source>
</reference>
<dbReference type="AlphaFoldDB" id="A0AAN2TSD8"/>
<comment type="caution">
    <text evidence="1">The sequence shown here is derived from an EMBL/GenBank/DDBJ whole genome shotgun (WGS) entry which is preliminary data.</text>
</comment>
<organism evidence="1 2">
    <name type="scientific">Peribacillus simplex</name>
    <dbReference type="NCBI Taxonomy" id="1478"/>
    <lineage>
        <taxon>Bacteria</taxon>
        <taxon>Bacillati</taxon>
        <taxon>Bacillota</taxon>
        <taxon>Bacilli</taxon>
        <taxon>Bacillales</taxon>
        <taxon>Bacillaceae</taxon>
        <taxon>Peribacillus</taxon>
    </lineage>
</organism>
<keyword evidence="2" id="KW-1185">Reference proteome</keyword>